<evidence type="ECO:0000256" key="1">
    <source>
        <dbReference type="ARBA" id="ARBA00005077"/>
    </source>
</evidence>
<dbReference type="SMART" id="SM01097">
    <property type="entry name" value="CPSase_sm_chain"/>
    <property type="match status" value="1"/>
</dbReference>
<dbReference type="PANTHER" id="PTHR43418">
    <property type="entry name" value="MULTIFUNCTIONAL TRYPTOPHAN BIOSYNTHESIS PROTEIN-RELATED"/>
    <property type="match status" value="1"/>
</dbReference>
<feature type="binding site" evidence="8">
    <location>
        <position position="288"/>
    </location>
    <ligand>
        <name>L-glutamine</name>
        <dbReference type="ChEBI" id="CHEBI:58359"/>
    </ligand>
</feature>
<name>A0A8J7QLF9_9BACT</name>
<feature type="binding site" evidence="8">
    <location>
        <position position="290"/>
    </location>
    <ligand>
        <name>L-glutamine</name>
        <dbReference type="ChEBI" id="CHEBI:58359"/>
    </ligand>
</feature>
<dbReference type="InterPro" id="IPR035686">
    <property type="entry name" value="CPSase_GATase1"/>
</dbReference>
<dbReference type="UniPathway" id="UPA00068">
    <property type="reaction ID" value="UER00171"/>
</dbReference>
<dbReference type="CDD" id="cd01744">
    <property type="entry name" value="GATase1_CPSase"/>
    <property type="match status" value="1"/>
</dbReference>
<proteinExistence type="inferred from homology"/>
<feature type="binding site" evidence="8">
    <location>
        <position position="221"/>
    </location>
    <ligand>
        <name>L-glutamine</name>
        <dbReference type="ChEBI" id="CHEBI:58359"/>
    </ligand>
</feature>
<keyword evidence="6 8" id="KW-0315">Glutamine amidotransferase</keyword>
<feature type="binding site" evidence="8">
    <location>
        <position position="291"/>
    </location>
    <ligand>
        <name>L-glutamine</name>
        <dbReference type="ChEBI" id="CHEBI:58359"/>
    </ligand>
</feature>
<evidence type="ECO:0000256" key="3">
    <source>
        <dbReference type="ARBA" id="ARBA00022598"/>
    </source>
</evidence>
<dbReference type="InterPro" id="IPR036480">
    <property type="entry name" value="CarbP_synth_ssu_N_sf"/>
</dbReference>
<feature type="active site" evidence="8">
    <location>
        <position position="333"/>
    </location>
</feature>
<dbReference type="SUPFAM" id="SSF52317">
    <property type="entry name" value="Class I glutamine amidotransferase-like"/>
    <property type="match status" value="1"/>
</dbReference>
<dbReference type="Gene3D" id="3.40.50.880">
    <property type="match status" value="1"/>
</dbReference>
<accession>A0A8J7QLF9</accession>
<dbReference type="Gene3D" id="3.50.30.20">
    <property type="entry name" value="Carbamoyl-phosphate synthase small subunit, N-terminal domain"/>
    <property type="match status" value="1"/>
</dbReference>
<comment type="catalytic activity">
    <reaction evidence="8">
        <text>L-glutamine + H2O = L-glutamate + NH4(+)</text>
        <dbReference type="Rhea" id="RHEA:15889"/>
        <dbReference type="ChEBI" id="CHEBI:15377"/>
        <dbReference type="ChEBI" id="CHEBI:28938"/>
        <dbReference type="ChEBI" id="CHEBI:29985"/>
        <dbReference type="ChEBI" id="CHEBI:58359"/>
    </reaction>
</comment>
<evidence type="ECO:0000256" key="6">
    <source>
        <dbReference type="ARBA" id="ARBA00022962"/>
    </source>
</evidence>
<dbReference type="EMBL" id="JAFREP010000017">
    <property type="protein sequence ID" value="MBO1320453.1"/>
    <property type="molecule type" value="Genomic_DNA"/>
</dbReference>
<dbReference type="UniPathway" id="UPA00070">
    <property type="reaction ID" value="UER00115"/>
</dbReference>
<keyword evidence="8" id="KW-0055">Arginine biosynthesis</keyword>
<reference evidence="10" key="1">
    <citation type="submission" date="2021-03" db="EMBL/GenBank/DDBJ databases">
        <authorList>
            <person name="Wang G."/>
        </authorList>
    </citation>
    <scope>NUCLEOTIDE SEQUENCE</scope>
    <source>
        <strain evidence="10">KCTC 12899</strain>
    </source>
</reference>
<dbReference type="HAMAP" id="MF_01209">
    <property type="entry name" value="CPSase_S_chain"/>
    <property type="match status" value="1"/>
</dbReference>
<dbReference type="AlphaFoldDB" id="A0A8J7QLF9"/>
<comment type="subunit">
    <text evidence="8">Composed of two chains; the small (or glutamine) chain promotes the hydrolysis of glutamine to ammonia, which is used by the large (or ammonia) chain to synthesize carbamoyl phosphate. Tetramer of heterodimers (alpha,beta)4.</text>
</comment>
<organism evidence="10 11">
    <name type="scientific">Acanthopleuribacter pedis</name>
    <dbReference type="NCBI Taxonomy" id="442870"/>
    <lineage>
        <taxon>Bacteria</taxon>
        <taxon>Pseudomonadati</taxon>
        <taxon>Acidobacteriota</taxon>
        <taxon>Holophagae</taxon>
        <taxon>Acanthopleuribacterales</taxon>
        <taxon>Acanthopleuribacteraceae</taxon>
        <taxon>Acanthopleuribacter</taxon>
    </lineage>
</organism>
<dbReference type="EC" id="6.3.5.5" evidence="8"/>
<feature type="active site" evidence="8">
    <location>
        <position position="331"/>
    </location>
</feature>
<keyword evidence="3 8" id="KW-0436">Ligase</keyword>
<dbReference type="InterPro" id="IPR029062">
    <property type="entry name" value="Class_I_gatase-like"/>
</dbReference>
<dbReference type="InterPro" id="IPR017926">
    <property type="entry name" value="GATASE"/>
</dbReference>
<dbReference type="PROSITE" id="PS51273">
    <property type="entry name" value="GATASE_TYPE_1"/>
    <property type="match status" value="1"/>
</dbReference>
<dbReference type="NCBIfam" id="NF009475">
    <property type="entry name" value="PRK12838.1"/>
    <property type="match status" value="1"/>
</dbReference>
<keyword evidence="8" id="KW-0028">Amino-acid biosynthesis</keyword>
<dbReference type="GO" id="GO:0006207">
    <property type="term" value="P:'de novo' pyrimidine nucleobase biosynthetic process"/>
    <property type="evidence" value="ECO:0007669"/>
    <property type="project" value="InterPro"/>
</dbReference>
<sequence>MQGYLLFPDGRALQGELIGAKRPQLGELVFNTSMTGYQEILTDPSYHRQIVVLTYPEVGNYGCHLEVSESTLGHAAGMVLRNLSPGSFHNRYQQTFDAFLAEIGVTAIIGLDTRKLTQMIRDEGPRNVMIVPAEIAVEEAAKDLAAAAPMAGANLVPEVSTQEKVIHGDGETHIVLLDLGIKLATIRALVERGCRVTQVPWNTDFAAIEALKPDGILLSNGPGDPAAVPGVRPTVAKLMDTYPTMGICLGFQLMALAIGGETYKLPFGHRGGNHPVKFDKRVVITSQNHGFAVHEESIPVDTCEITHHSLFDGSLEGFRMREKPVFGVQFHPEAAPGPNDCLDHFDYFLKQVNQHKGGGDA</sequence>
<feature type="binding site" evidence="8">
    <location>
        <position position="252"/>
    </location>
    <ligand>
        <name>L-glutamine</name>
        <dbReference type="ChEBI" id="CHEBI:58359"/>
    </ligand>
</feature>
<feature type="binding site" evidence="8">
    <location>
        <position position="45"/>
    </location>
    <ligand>
        <name>L-glutamine</name>
        <dbReference type="ChEBI" id="CHEBI:58359"/>
    </ligand>
</feature>
<dbReference type="PANTHER" id="PTHR43418:SF7">
    <property type="entry name" value="CARBAMOYL-PHOSPHATE SYNTHASE SMALL CHAIN"/>
    <property type="match status" value="1"/>
</dbReference>
<feature type="domain" description="Carbamoyl-phosphate synthase small subunit N-terminal" evidence="9">
    <location>
        <begin position="1"/>
        <end position="131"/>
    </location>
</feature>
<evidence type="ECO:0000313" key="10">
    <source>
        <dbReference type="EMBL" id="MBO1320453.1"/>
    </source>
</evidence>
<dbReference type="SUPFAM" id="SSF52021">
    <property type="entry name" value="Carbamoyl phosphate synthetase, small subunit N-terminal domain"/>
    <property type="match status" value="1"/>
</dbReference>
<dbReference type="Pfam" id="PF00117">
    <property type="entry name" value="GATase"/>
    <property type="match status" value="1"/>
</dbReference>
<feature type="active site" description="Nucleophile" evidence="8">
    <location>
        <position position="248"/>
    </location>
</feature>
<dbReference type="GO" id="GO:0004088">
    <property type="term" value="F:carbamoyl-phosphate synthase (glutamine-hydrolyzing) activity"/>
    <property type="evidence" value="ECO:0007669"/>
    <property type="project" value="UniProtKB-UniRule"/>
</dbReference>
<evidence type="ECO:0000256" key="7">
    <source>
        <dbReference type="ARBA" id="ARBA00048816"/>
    </source>
</evidence>
<dbReference type="PRINTS" id="PR00096">
    <property type="entry name" value="GATASE"/>
</dbReference>
<feature type="binding site" evidence="8">
    <location>
        <position position="249"/>
    </location>
    <ligand>
        <name>L-glutamine</name>
        <dbReference type="ChEBI" id="CHEBI:58359"/>
    </ligand>
</feature>
<keyword evidence="4 8" id="KW-0547">Nucleotide-binding</keyword>
<evidence type="ECO:0000256" key="8">
    <source>
        <dbReference type="HAMAP-Rule" id="MF_01209"/>
    </source>
</evidence>
<dbReference type="RefSeq" id="WP_207860408.1">
    <property type="nucleotide sequence ID" value="NZ_JAFREP010000017.1"/>
</dbReference>
<dbReference type="NCBIfam" id="TIGR01368">
    <property type="entry name" value="CPSaseIIsmall"/>
    <property type="match status" value="1"/>
</dbReference>
<feature type="region of interest" description="CPSase" evidence="8">
    <location>
        <begin position="1"/>
        <end position="172"/>
    </location>
</feature>
<comment type="pathway">
    <text evidence="8">Pyrimidine metabolism; UMP biosynthesis via de novo pathway; (S)-dihydroorotate from bicarbonate: step 1/3.</text>
</comment>
<dbReference type="InterPro" id="IPR050472">
    <property type="entry name" value="Anth_synth/Amidotransfase"/>
</dbReference>
<dbReference type="PRINTS" id="PR00097">
    <property type="entry name" value="ANTSNTHASEII"/>
</dbReference>
<evidence type="ECO:0000256" key="2">
    <source>
        <dbReference type="ARBA" id="ARBA00007800"/>
    </source>
</evidence>
<comment type="caution">
    <text evidence="10">The sequence shown here is derived from an EMBL/GenBank/DDBJ whole genome shotgun (WGS) entry which is preliminary data.</text>
</comment>
<comment type="similarity">
    <text evidence="2 8">Belongs to the CarA family.</text>
</comment>
<dbReference type="InterPro" id="IPR002474">
    <property type="entry name" value="CarbamoylP_synth_ssu_N"/>
</dbReference>
<comment type="catalytic activity">
    <reaction evidence="7 8">
        <text>hydrogencarbonate + L-glutamine + 2 ATP + H2O = carbamoyl phosphate + L-glutamate + 2 ADP + phosphate + 2 H(+)</text>
        <dbReference type="Rhea" id="RHEA:18633"/>
        <dbReference type="ChEBI" id="CHEBI:15377"/>
        <dbReference type="ChEBI" id="CHEBI:15378"/>
        <dbReference type="ChEBI" id="CHEBI:17544"/>
        <dbReference type="ChEBI" id="CHEBI:29985"/>
        <dbReference type="ChEBI" id="CHEBI:30616"/>
        <dbReference type="ChEBI" id="CHEBI:43474"/>
        <dbReference type="ChEBI" id="CHEBI:58228"/>
        <dbReference type="ChEBI" id="CHEBI:58359"/>
        <dbReference type="ChEBI" id="CHEBI:456216"/>
        <dbReference type="EC" id="6.3.5.5"/>
    </reaction>
</comment>
<keyword evidence="11" id="KW-1185">Reference proteome</keyword>
<keyword evidence="5 8" id="KW-0067">ATP-binding</keyword>
<evidence type="ECO:0000313" key="11">
    <source>
        <dbReference type="Proteomes" id="UP000664417"/>
    </source>
</evidence>
<comment type="function">
    <text evidence="8">Small subunit of the glutamine-dependent carbamoyl phosphate synthetase (CPSase). CPSase catalyzes the formation of carbamoyl phosphate from the ammonia moiety of glutamine, carbonate, and phosphate donated by ATP, constituting the first step of 2 biosynthetic pathways, one leading to arginine and/or urea and the other to pyrimidine nucleotides. The small subunit (glutamine amidotransferase) binds and cleaves glutamine to supply the large subunit with the substrate ammonia.</text>
</comment>
<dbReference type="GO" id="GO:0044205">
    <property type="term" value="P:'de novo' UMP biosynthetic process"/>
    <property type="evidence" value="ECO:0007669"/>
    <property type="project" value="UniProtKB-UniRule"/>
</dbReference>
<dbReference type="GO" id="GO:0006541">
    <property type="term" value="P:glutamine metabolic process"/>
    <property type="evidence" value="ECO:0007669"/>
    <property type="project" value="InterPro"/>
</dbReference>
<dbReference type="Pfam" id="PF00988">
    <property type="entry name" value="CPSase_sm_chain"/>
    <property type="match status" value="1"/>
</dbReference>
<dbReference type="GO" id="GO:0005524">
    <property type="term" value="F:ATP binding"/>
    <property type="evidence" value="ECO:0007669"/>
    <property type="project" value="UniProtKB-UniRule"/>
</dbReference>
<evidence type="ECO:0000259" key="9">
    <source>
        <dbReference type="SMART" id="SM01097"/>
    </source>
</evidence>
<keyword evidence="8" id="KW-0665">Pyrimidine biosynthesis</keyword>
<gene>
    <name evidence="8 10" type="primary">carA</name>
    <name evidence="10" type="ORF">J3U88_18400</name>
</gene>
<comment type="pathway">
    <text evidence="1 8">Amino-acid biosynthesis; L-arginine biosynthesis; carbamoyl phosphate from bicarbonate: step 1/1.</text>
</comment>
<dbReference type="GO" id="GO:0006526">
    <property type="term" value="P:L-arginine biosynthetic process"/>
    <property type="evidence" value="ECO:0007669"/>
    <property type="project" value="UniProtKB-UniRule"/>
</dbReference>
<protein>
    <recommendedName>
        <fullName evidence="8">Carbamoyl phosphate synthase small chain</fullName>
        <ecNumber evidence="8">6.3.5.5</ecNumber>
    </recommendedName>
    <alternativeName>
        <fullName evidence="8">Carbamoyl phosphate synthetase glutamine chain</fullName>
    </alternativeName>
</protein>
<evidence type="ECO:0000256" key="5">
    <source>
        <dbReference type="ARBA" id="ARBA00022840"/>
    </source>
</evidence>
<feature type="binding site" evidence="8">
    <location>
        <position position="223"/>
    </location>
    <ligand>
        <name>L-glutamine</name>
        <dbReference type="ChEBI" id="CHEBI:58359"/>
    </ligand>
</feature>
<dbReference type="InterPro" id="IPR006274">
    <property type="entry name" value="CarbamoylP_synth_ssu"/>
</dbReference>
<dbReference type="PRINTS" id="PR00099">
    <property type="entry name" value="CPSGATASE"/>
</dbReference>
<evidence type="ECO:0000256" key="4">
    <source>
        <dbReference type="ARBA" id="ARBA00022741"/>
    </source>
</evidence>
<dbReference type="Proteomes" id="UP000664417">
    <property type="component" value="Unassembled WGS sequence"/>
</dbReference>